<evidence type="ECO:0000256" key="1">
    <source>
        <dbReference type="SAM" id="Phobius"/>
    </source>
</evidence>
<feature type="transmembrane region" description="Helical" evidence="1">
    <location>
        <begin position="90"/>
        <end position="109"/>
    </location>
</feature>
<dbReference type="EMBL" id="BMDD01000004">
    <property type="protein sequence ID" value="GGH82667.1"/>
    <property type="molecule type" value="Genomic_DNA"/>
</dbReference>
<dbReference type="RefSeq" id="WP_172245728.1">
    <property type="nucleotide sequence ID" value="NZ_BMDD01000004.1"/>
</dbReference>
<keyword evidence="1" id="KW-0472">Membrane</keyword>
<comment type="caution">
    <text evidence="2">The sequence shown here is derived from an EMBL/GenBank/DDBJ whole genome shotgun (WGS) entry which is preliminary data.</text>
</comment>
<evidence type="ECO:0000313" key="3">
    <source>
        <dbReference type="Proteomes" id="UP000605427"/>
    </source>
</evidence>
<keyword evidence="3" id="KW-1185">Reference proteome</keyword>
<sequence length="199" mass="22579">MKPAFANLFWGLLLVWVDIRLSAFDVLNDTVGYLLIAYGMHRISKPIPLFRFGRWLAALLAIISIPATFSEKFVSLFEQPLLLEGTWWEIWISGVLGEFALLLLVYALCEGPSRLAKSRGENGLFEHMRGSWYVYLFSVVPLMLISPFLLNFDIEALPVILLIAGGVSLIAMLLILYGLIRAGRDLQRINPDRRLDIRI</sequence>
<accession>A0ABQ2A1L4</accession>
<gene>
    <name evidence="2" type="ORF">GCM10007362_34330</name>
</gene>
<dbReference type="Proteomes" id="UP000605427">
    <property type="component" value="Unassembled WGS sequence"/>
</dbReference>
<proteinExistence type="predicted"/>
<keyword evidence="1" id="KW-0812">Transmembrane</keyword>
<name>A0ABQ2A1L4_9BACL</name>
<reference evidence="3" key="1">
    <citation type="journal article" date="2019" name="Int. J. Syst. Evol. Microbiol.">
        <title>The Global Catalogue of Microorganisms (GCM) 10K type strain sequencing project: providing services to taxonomists for standard genome sequencing and annotation.</title>
        <authorList>
            <consortium name="The Broad Institute Genomics Platform"/>
            <consortium name="The Broad Institute Genome Sequencing Center for Infectious Disease"/>
            <person name="Wu L."/>
            <person name="Ma J."/>
        </authorList>
    </citation>
    <scope>NUCLEOTIDE SEQUENCE [LARGE SCALE GENOMIC DNA]</scope>
    <source>
        <strain evidence="3">CCM 8702</strain>
    </source>
</reference>
<feature type="transmembrane region" description="Helical" evidence="1">
    <location>
        <begin position="52"/>
        <end position="70"/>
    </location>
</feature>
<feature type="transmembrane region" description="Helical" evidence="1">
    <location>
        <begin position="156"/>
        <end position="180"/>
    </location>
</feature>
<keyword evidence="1" id="KW-1133">Transmembrane helix</keyword>
<feature type="transmembrane region" description="Helical" evidence="1">
    <location>
        <begin position="130"/>
        <end position="150"/>
    </location>
</feature>
<evidence type="ECO:0000313" key="2">
    <source>
        <dbReference type="EMBL" id="GGH82667.1"/>
    </source>
</evidence>
<protein>
    <submittedName>
        <fullName evidence="2">Uncharacterized protein</fullName>
    </submittedName>
</protein>
<organism evidence="2 3">
    <name type="scientific">Saccharibacillus endophyticus</name>
    <dbReference type="NCBI Taxonomy" id="2060666"/>
    <lineage>
        <taxon>Bacteria</taxon>
        <taxon>Bacillati</taxon>
        <taxon>Bacillota</taxon>
        <taxon>Bacilli</taxon>
        <taxon>Bacillales</taxon>
        <taxon>Paenibacillaceae</taxon>
        <taxon>Saccharibacillus</taxon>
    </lineage>
</organism>